<organism evidence="6 7">
    <name type="scientific">Dictyobacter alpinus</name>
    <dbReference type="NCBI Taxonomy" id="2014873"/>
    <lineage>
        <taxon>Bacteria</taxon>
        <taxon>Bacillati</taxon>
        <taxon>Chloroflexota</taxon>
        <taxon>Ktedonobacteria</taxon>
        <taxon>Ktedonobacterales</taxon>
        <taxon>Dictyobacteraceae</taxon>
        <taxon>Dictyobacter</taxon>
    </lineage>
</organism>
<dbReference type="InterPro" id="IPR027417">
    <property type="entry name" value="P-loop_NTPase"/>
</dbReference>
<dbReference type="InterPro" id="IPR016032">
    <property type="entry name" value="Sig_transdc_resp-reg_C-effctor"/>
</dbReference>
<dbReference type="EMBL" id="BIFT01000002">
    <property type="protein sequence ID" value="GCE30512.1"/>
    <property type="molecule type" value="Genomic_DNA"/>
</dbReference>
<dbReference type="InterPro" id="IPR011990">
    <property type="entry name" value="TPR-like_helical_dom_sf"/>
</dbReference>
<keyword evidence="1" id="KW-0805">Transcription regulation</keyword>
<name>A0A402BGZ9_9CHLR</name>
<dbReference type="Pfam" id="PF00196">
    <property type="entry name" value="GerE"/>
    <property type="match status" value="1"/>
</dbReference>
<dbReference type="InterPro" id="IPR000792">
    <property type="entry name" value="Tscrpt_reg_LuxR_C"/>
</dbReference>
<dbReference type="InterPro" id="IPR036388">
    <property type="entry name" value="WH-like_DNA-bd_sf"/>
</dbReference>
<dbReference type="Gene3D" id="1.10.10.10">
    <property type="entry name" value="Winged helix-like DNA-binding domain superfamily/Winged helix DNA-binding domain"/>
    <property type="match status" value="1"/>
</dbReference>
<dbReference type="InterPro" id="IPR059106">
    <property type="entry name" value="WHD_MalT"/>
</dbReference>
<dbReference type="SUPFAM" id="SSF48452">
    <property type="entry name" value="TPR-like"/>
    <property type="match status" value="1"/>
</dbReference>
<feature type="compositionally biased region" description="Polar residues" evidence="4">
    <location>
        <begin position="8"/>
        <end position="20"/>
    </location>
</feature>
<feature type="region of interest" description="Disordered" evidence="4">
    <location>
        <begin position="1"/>
        <end position="20"/>
    </location>
</feature>
<accession>A0A402BGZ9</accession>
<dbReference type="PANTHER" id="PTHR44688">
    <property type="entry name" value="DNA-BINDING TRANSCRIPTIONAL ACTIVATOR DEVR_DOSR"/>
    <property type="match status" value="1"/>
</dbReference>
<proteinExistence type="predicted"/>
<gene>
    <name evidence="6" type="primary">malT_3</name>
    <name evidence="6" type="ORF">KDA_59960</name>
</gene>
<evidence type="ECO:0000259" key="5">
    <source>
        <dbReference type="PROSITE" id="PS50043"/>
    </source>
</evidence>
<dbReference type="AlphaFoldDB" id="A0A402BGZ9"/>
<dbReference type="PROSITE" id="PS50043">
    <property type="entry name" value="HTH_LUXR_2"/>
    <property type="match status" value="1"/>
</dbReference>
<dbReference type="GO" id="GO:0003677">
    <property type="term" value="F:DNA binding"/>
    <property type="evidence" value="ECO:0007669"/>
    <property type="project" value="UniProtKB-KW"/>
</dbReference>
<evidence type="ECO:0000256" key="2">
    <source>
        <dbReference type="ARBA" id="ARBA00023125"/>
    </source>
</evidence>
<dbReference type="PRINTS" id="PR00038">
    <property type="entry name" value="HTHLUXR"/>
</dbReference>
<dbReference type="Proteomes" id="UP000287171">
    <property type="component" value="Unassembled WGS sequence"/>
</dbReference>
<dbReference type="GO" id="GO:0006355">
    <property type="term" value="P:regulation of DNA-templated transcription"/>
    <property type="evidence" value="ECO:0007669"/>
    <property type="project" value="InterPro"/>
</dbReference>
<dbReference type="Pfam" id="PF25873">
    <property type="entry name" value="WHD_MalT"/>
    <property type="match status" value="1"/>
</dbReference>
<evidence type="ECO:0000256" key="1">
    <source>
        <dbReference type="ARBA" id="ARBA00023015"/>
    </source>
</evidence>
<dbReference type="RefSeq" id="WP_161982500.1">
    <property type="nucleotide sequence ID" value="NZ_BIFT01000002.1"/>
</dbReference>
<evidence type="ECO:0000313" key="6">
    <source>
        <dbReference type="EMBL" id="GCE30512.1"/>
    </source>
</evidence>
<dbReference type="PANTHER" id="PTHR44688:SF16">
    <property type="entry name" value="DNA-BINDING TRANSCRIPTIONAL ACTIVATOR DEVR_DOSR"/>
    <property type="match status" value="1"/>
</dbReference>
<dbReference type="SUPFAM" id="SSF46894">
    <property type="entry name" value="C-terminal effector domain of the bipartite response regulators"/>
    <property type="match status" value="1"/>
</dbReference>
<dbReference type="CDD" id="cd06170">
    <property type="entry name" value="LuxR_C_like"/>
    <property type="match status" value="1"/>
</dbReference>
<evidence type="ECO:0000256" key="3">
    <source>
        <dbReference type="ARBA" id="ARBA00023163"/>
    </source>
</evidence>
<dbReference type="InterPro" id="IPR041617">
    <property type="entry name" value="TPR_MalT"/>
</dbReference>
<dbReference type="PROSITE" id="PS00622">
    <property type="entry name" value="HTH_LUXR_1"/>
    <property type="match status" value="1"/>
</dbReference>
<keyword evidence="7" id="KW-1185">Reference proteome</keyword>
<dbReference type="SUPFAM" id="SSF52540">
    <property type="entry name" value="P-loop containing nucleoside triphosphate hydrolases"/>
    <property type="match status" value="1"/>
</dbReference>
<comment type="caution">
    <text evidence="6">The sequence shown here is derived from an EMBL/GenBank/DDBJ whole genome shotgun (WGS) entry which is preliminary data.</text>
</comment>
<sequence>MSRRSTHNQHAASQTSSTQHIAGMDTQSMTLVQTKLQLPHLPLRTIKRDQLWKHLDASMDYKISLVSTPAGFGKTTLVSQWITARNATTAWVTLDTDDNDPLRFWRYLIAACQRFLPESEATALSLSLLSPTIATPFTFPTLENVVTSLLNELMQLNQQAILVLDDYAVITENIIHKTLTTFLERLPPAIHVILISRSEPPLPLLRWRARGEIYDLNTTDLRFSREEIATFFEQELTLSLSVQALQHLDTLLEGWAAGLRLIALNLRNKHSVQEVEQYILNLSAEQRSIQAYFVDEILASQPEAAQSFLLQTSILSRLSASLVDDVMDRSDSATLITSLELAGLFIEVLDIPTEVERWYRYSSLFTEVLQHEARHRLGEDTLKKLASKASQWFEEHNMHIQAVEMALQAQDGERVAQLMEESILTTHSNTSEKIYTATDFHDFCRCLELLPEEVLARHPHLCFSYANARLYTYVLGEVPLTAENMQRLERCLDMAEASWRSSNNTIHLGEVLAFRALITQQYGYMEKALQLAKQALDYLPIEQSQWYMACRGVLGAGLISTGQLHEARQLFQHRMSINNRAFTRPGVILFSKICIEQAEFRQATASLEQILIEAREDKDRDDIADAQLGLAKISYAQNALATAQQQAQEALELARQLVHEEAIIHAEMVLVAIQHAHGTTVAALQQLMHKLAWVKPNGIPMRSQFFYEILAAQAQLQLASGDLVAVERWVQSRKDYAESLPRVQQEKEEFLMARWFISQKQAQDALELLTPILDAAKQAGRIRNSLECQLMMAQAHAMLKQQQTARSLLLEVVAHAGPENYQRLFLDQGPAMVALLQALLPHIQATHQSVFVKKVLRAFSNPGSINNTSSSVLIEALSPQEQRVLRLLVSGRKNPEIAAELVVSTNTVKTHIQNIYRKLNVENRVEASEVARQLNLLQEFS</sequence>
<reference evidence="7" key="1">
    <citation type="submission" date="2018-12" db="EMBL/GenBank/DDBJ databases">
        <title>Tengunoibacter tsumagoiensis gen. nov., sp. nov., Dictyobacter kobayashii sp. nov., D. alpinus sp. nov., and D. joshuensis sp. nov. and description of Dictyobacteraceae fam. nov. within the order Ktedonobacterales isolated from Tengu-no-mugimeshi.</title>
        <authorList>
            <person name="Wang C.M."/>
            <person name="Zheng Y."/>
            <person name="Sakai Y."/>
            <person name="Toyoda A."/>
            <person name="Minakuchi Y."/>
            <person name="Abe K."/>
            <person name="Yokota A."/>
            <person name="Yabe S."/>
        </authorList>
    </citation>
    <scope>NUCLEOTIDE SEQUENCE [LARGE SCALE GENOMIC DNA]</scope>
    <source>
        <strain evidence="7">Uno16</strain>
    </source>
</reference>
<evidence type="ECO:0000313" key="7">
    <source>
        <dbReference type="Proteomes" id="UP000287171"/>
    </source>
</evidence>
<dbReference type="Gene3D" id="1.25.40.10">
    <property type="entry name" value="Tetratricopeptide repeat domain"/>
    <property type="match status" value="1"/>
</dbReference>
<dbReference type="Pfam" id="PF17874">
    <property type="entry name" value="TPR_MalT"/>
    <property type="match status" value="1"/>
</dbReference>
<dbReference type="SMART" id="SM00421">
    <property type="entry name" value="HTH_LUXR"/>
    <property type="match status" value="1"/>
</dbReference>
<evidence type="ECO:0000256" key="4">
    <source>
        <dbReference type="SAM" id="MobiDB-lite"/>
    </source>
</evidence>
<dbReference type="Gene3D" id="3.40.50.300">
    <property type="entry name" value="P-loop containing nucleotide triphosphate hydrolases"/>
    <property type="match status" value="1"/>
</dbReference>
<protein>
    <submittedName>
        <fullName evidence="6">Helix-turn-helix transcriptional regulator</fullName>
    </submittedName>
</protein>
<feature type="domain" description="HTH luxR-type" evidence="5">
    <location>
        <begin position="870"/>
        <end position="935"/>
    </location>
</feature>
<keyword evidence="2" id="KW-0238">DNA-binding</keyword>
<keyword evidence="3" id="KW-0804">Transcription</keyword>